<dbReference type="PANTHER" id="PTHR21454:SF31">
    <property type="entry name" value="DIPHTHAMIDE BIOSYNTHESIS PROTEIN 3"/>
    <property type="match status" value="1"/>
</dbReference>
<protein>
    <recommendedName>
        <fullName evidence="6">Diphthamide biosynthesis protein 3</fullName>
    </recommendedName>
</protein>
<dbReference type="Pfam" id="PF05207">
    <property type="entry name" value="Zn_ribbon_CSL"/>
    <property type="match status" value="1"/>
</dbReference>
<accession>A0A420I4R3</accession>
<dbReference type="EMBL" id="MCFK01001764">
    <property type="protein sequence ID" value="RKF64631.1"/>
    <property type="molecule type" value="Genomic_DNA"/>
</dbReference>
<evidence type="ECO:0000259" key="8">
    <source>
        <dbReference type="PROSITE" id="PS51074"/>
    </source>
</evidence>
<dbReference type="OrthoDB" id="66964at2759"/>
<organism evidence="9 10">
    <name type="scientific">Erysiphe neolycopersici</name>
    <dbReference type="NCBI Taxonomy" id="212602"/>
    <lineage>
        <taxon>Eukaryota</taxon>
        <taxon>Fungi</taxon>
        <taxon>Dikarya</taxon>
        <taxon>Ascomycota</taxon>
        <taxon>Pezizomycotina</taxon>
        <taxon>Leotiomycetes</taxon>
        <taxon>Erysiphales</taxon>
        <taxon>Erysiphaceae</taxon>
        <taxon>Erysiphe</taxon>
    </lineage>
</organism>
<comment type="caution">
    <text evidence="9">The sequence shown here is derived from an EMBL/GenBank/DDBJ whole genome shotgun (WGS) entry which is preliminary data.</text>
</comment>
<proteinExistence type="inferred from homology"/>
<evidence type="ECO:0000256" key="3">
    <source>
        <dbReference type="ARBA" id="ARBA00023004"/>
    </source>
</evidence>
<evidence type="ECO:0000256" key="7">
    <source>
        <dbReference type="ARBA" id="ARBA00048125"/>
    </source>
</evidence>
<evidence type="ECO:0000256" key="4">
    <source>
        <dbReference type="ARBA" id="ARBA00024032"/>
    </source>
</evidence>
<dbReference type="STRING" id="212602.A0A420I4R3"/>
<reference evidence="9 10" key="1">
    <citation type="journal article" date="2018" name="BMC Genomics">
        <title>Comparative genome analyses reveal sequence features reflecting distinct modes of host-adaptation between dicot and monocot powdery mildew.</title>
        <authorList>
            <person name="Wu Y."/>
            <person name="Ma X."/>
            <person name="Pan Z."/>
            <person name="Kale S.D."/>
            <person name="Song Y."/>
            <person name="King H."/>
            <person name="Zhang Q."/>
            <person name="Presley C."/>
            <person name="Deng X."/>
            <person name="Wei C.I."/>
            <person name="Xiao S."/>
        </authorList>
    </citation>
    <scope>NUCLEOTIDE SEQUENCE [LARGE SCALE GENOMIC DNA]</scope>
    <source>
        <strain evidence="9">UMSG2</strain>
    </source>
</reference>
<name>A0A420I4R3_9PEZI</name>
<dbReference type="PROSITE" id="PS51074">
    <property type="entry name" value="DPH_MB"/>
    <property type="match status" value="1"/>
</dbReference>
<evidence type="ECO:0000256" key="5">
    <source>
        <dbReference type="ARBA" id="ARBA00036267"/>
    </source>
</evidence>
<dbReference type="InterPro" id="IPR044248">
    <property type="entry name" value="DPH3/4-like"/>
</dbReference>
<dbReference type="GO" id="GO:0046872">
    <property type="term" value="F:metal ion binding"/>
    <property type="evidence" value="ECO:0007669"/>
    <property type="project" value="UniProtKB-KW"/>
</dbReference>
<dbReference type="Gene3D" id="3.10.660.10">
    <property type="entry name" value="DPH Zinc finger"/>
    <property type="match status" value="1"/>
</dbReference>
<comment type="catalytic activity">
    <reaction evidence="7">
        <text>2 [3Fe-4S](0)-[protein] + 2 Fe(2+)-[Dph3] + NADH = 2 [4Fe-4S](1+)-[protein] + 2 [Dph3] + NAD(+) + H(+)</text>
        <dbReference type="Rhea" id="RHEA:71239"/>
        <dbReference type="Rhea" id="RHEA-COMP:17997"/>
        <dbReference type="Rhea" id="RHEA-COMP:17998"/>
        <dbReference type="Rhea" id="RHEA-COMP:18001"/>
        <dbReference type="Rhea" id="RHEA-COMP:18002"/>
        <dbReference type="ChEBI" id="CHEBI:15378"/>
        <dbReference type="ChEBI" id="CHEBI:29033"/>
        <dbReference type="ChEBI" id="CHEBI:33723"/>
        <dbReference type="ChEBI" id="CHEBI:47402"/>
        <dbReference type="ChEBI" id="CHEBI:57540"/>
        <dbReference type="ChEBI" id="CHEBI:57945"/>
        <dbReference type="ChEBI" id="CHEBI:83228"/>
    </reaction>
</comment>
<dbReference type="PANTHER" id="PTHR21454">
    <property type="entry name" value="DPH3 HOMOLOG-RELATED"/>
    <property type="match status" value="1"/>
</dbReference>
<gene>
    <name evidence="9" type="ORF">OnM2_017064</name>
</gene>
<comment type="pathway">
    <text evidence="1">Protein modification; peptidyl-diphthamide biosynthesis.</text>
</comment>
<evidence type="ECO:0000313" key="10">
    <source>
        <dbReference type="Proteomes" id="UP000286134"/>
    </source>
</evidence>
<dbReference type="Proteomes" id="UP000286134">
    <property type="component" value="Unassembled WGS sequence"/>
</dbReference>
<keyword evidence="10" id="KW-1185">Reference proteome</keyword>
<comment type="catalytic activity">
    <reaction evidence="5">
        <text>[3Fe-4S](1+)-[protein] + Fe(2+)-[Dph3] = [3Fe-4S](0)-[protein] + Fe(3+)-[Dph3]</text>
        <dbReference type="Rhea" id="RHEA:71235"/>
        <dbReference type="Rhea" id="RHEA-COMP:17996"/>
        <dbReference type="Rhea" id="RHEA-COMP:17997"/>
        <dbReference type="Rhea" id="RHEA-COMP:18002"/>
        <dbReference type="Rhea" id="RHEA-COMP:18003"/>
        <dbReference type="ChEBI" id="CHEBI:29033"/>
        <dbReference type="ChEBI" id="CHEBI:29034"/>
        <dbReference type="ChEBI" id="CHEBI:33751"/>
        <dbReference type="ChEBI" id="CHEBI:47402"/>
        <dbReference type="ChEBI" id="CHEBI:83228"/>
    </reaction>
</comment>
<evidence type="ECO:0000256" key="6">
    <source>
        <dbReference type="ARBA" id="ARBA00041070"/>
    </source>
</evidence>
<dbReference type="UniPathway" id="UPA00559"/>
<dbReference type="GO" id="GO:0017183">
    <property type="term" value="P:protein histidyl modification to diphthamide"/>
    <property type="evidence" value="ECO:0007669"/>
    <property type="project" value="UniProtKB-UniPathway"/>
</dbReference>
<dbReference type="SUPFAM" id="SSF144217">
    <property type="entry name" value="CSL zinc finger"/>
    <property type="match status" value="1"/>
</dbReference>
<evidence type="ECO:0000256" key="2">
    <source>
        <dbReference type="ARBA" id="ARBA00022723"/>
    </source>
</evidence>
<dbReference type="InterPro" id="IPR036671">
    <property type="entry name" value="DPH_MB_sf"/>
</dbReference>
<sequence length="87" mass="9958">MITLVILRVGNRLPGQGQDPHELTFKTSFYDVVELEDMSYDERKKLYHYPCPCGDRFELRAQDIQEQACIAYCGSCSLAIKVITNIV</sequence>
<dbReference type="AlphaFoldDB" id="A0A420I4R3"/>
<evidence type="ECO:0000313" key="9">
    <source>
        <dbReference type="EMBL" id="RKF64631.1"/>
    </source>
</evidence>
<keyword evidence="3" id="KW-0408">Iron</keyword>
<keyword evidence="2" id="KW-0479">Metal-binding</keyword>
<dbReference type="InterPro" id="IPR007872">
    <property type="entry name" value="DPH_MB_dom"/>
</dbReference>
<evidence type="ECO:0000256" key="1">
    <source>
        <dbReference type="ARBA" id="ARBA00005156"/>
    </source>
</evidence>
<feature type="domain" description="DPH-type MB" evidence="8">
    <location>
        <begin position="29"/>
        <end position="85"/>
    </location>
</feature>
<comment type="similarity">
    <text evidence="4">Belongs to the DPH3 family.</text>
</comment>